<gene>
    <name evidence="3" type="ordered locus">LOC_Os12g03630</name>
</gene>
<dbReference type="Pfam" id="PF11955">
    <property type="entry name" value="PORR"/>
    <property type="match status" value="2"/>
</dbReference>
<sequence length="546" mass="61413">MGGHVLDRRPGGRHTLTPMGSGMYPSDGLQNAACIHAYLAIAYTGADQVDDPVNTIVTHPKCYDVKDDGPDLYRPGINVAFGGPGGYDCDHNYTQRRWKKPIDSARTRLEGRIRDHKLDKLMIQLKNLRLALDLHEFISQQRNGYASLQLLSRWRHEVGLNIEIGAFLKKYPHIFDIYVHPIKNNQCCKVTPKMADLIAEEDAAIWENEPAIVKRLKKLLMLSTDGTLNMHALWLIRRELGDENLAVADVEEWRVKEYTEKWLAESETKYSFPINFPTGFKIEKGFREKLGNWQRLPYTKAYENNELHPIHNVEQLEKHIVGILHELLSLTVEKMIPLERFSHFRRPFDMEVNLRELILKHPGIFYISTKGSTQTVLLRESYSKGCLVDPNPVYNITCKGNYNPTPISVATLRWLTSGPANGLGVHSPDRETTAPIKGGGSGLGAMSRALEPLSWLMGLWGPRTGAGASGGPWLGSGILRAFRLASNFPEPTALFGLGRLPRPSEWVLPTETGSAGCWRRASGRRPYLLRSHQGVNGARSQSFPQQ</sequence>
<evidence type="ECO:0000313" key="3">
    <source>
        <dbReference type="EMBL" id="ABA96388.1"/>
    </source>
</evidence>
<organism evidence="3">
    <name type="scientific">Oryza sativa subsp. japonica</name>
    <name type="common">Rice</name>
    <dbReference type="NCBI Taxonomy" id="39947"/>
    <lineage>
        <taxon>Eukaryota</taxon>
        <taxon>Viridiplantae</taxon>
        <taxon>Streptophyta</taxon>
        <taxon>Embryophyta</taxon>
        <taxon>Tracheophyta</taxon>
        <taxon>Spermatophyta</taxon>
        <taxon>Magnoliopsida</taxon>
        <taxon>Liliopsida</taxon>
        <taxon>Poales</taxon>
        <taxon>Poaceae</taxon>
        <taxon>BOP clade</taxon>
        <taxon>Oryzoideae</taxon>
        <taxon>Oryzeae</taxon>
        <taxon>Oryzinae</taxon>
        <taxon>Oryza</taxon>
        <taxon>Oryza sativa</taxon>
    </lineage>
</organism>
<reference evidence="3" key="3">
    <citation type="submission" date="2006-01" db="EMBL/GenBank/DDBJ databases">
        <authorList>
            <person name="Buell R."/>
        </authorList>
    </citation>
    <scope>NUCLEOTIDE SEQUENCE</scope>
</reference>
<accession>Q2QY72</accession>
<feature type="compositionally biased region" description="Basic and acidic residues" evidence="1">
    <location>
        <begin position="1"/>
        <end position="10"/>
    </location>
</feature>
<dbReference type="InterPro" id="IPR045040">
    <property type="entry name" value="PORR_fam"/>
</dbReference>
<dbReference type="GO" id="GO:0003723">
    <property type="term" value="F:RNA binding"/>
    <property type="evidence" value="ECO:0007669"/>
    <property type="project" value="InterPro"/>
</dbReference>
<feature type="domain" description="Neprosin PEP catalytic" evidence="2">
    <location>
        <begin position="1"/>
        <end position="90"/>
    </location>
</feature>
<dbReference type="EMBL" id="DP000011">
    <property type="protein sequence ID" value="ABA96388.1"/>
    <property type="molecule type" value="Genomic_DNA"/>
</dbReference>
<feature type="region of interest" description="Disordered" evidence="1">
    <location>
        <begin position="1"/>
        <end position="20"/>
    </location>
</feature>
<dbReference type="PANTHER" id="PTHR31476:SF12">
    <property type="entry name" value="UBIQUITIN CARBOXYL-TERMINAL HYDROLASE FAMILY PROTEIN"/>
    <property type="match status" value="1"/>
</dbReference>
<dbReference type="AlphaFoldDB" id="Q2QY72"/>
<dbReference type="PROSITE" id="PS52045">
    <property type="entry name" value="NEPROSIN_PEP_CD"/>
    <property type="match status" value="1"/>
</dbReference>
<evidence type="ECO:0000256" key="1">
    <source>
        <dbReference type="SAM" id="MobiDB-lite"/>
    </source>
</evidence>
<name>Q2QY72_ORYSJ</name>
<dbReference type="InterPro" id="IPR004314">
    <property type="entry name" value="Neprosin"/>
</dbReference>
<proteinExistence type="predicted"/>
<dbReference type="InterPro" id="IPR021099">
    <property type="entry name" value="PORR_domain"/>
</dbReference>
<dbReference type="PANTHER" id="PTHR31476">
    <property type="entry name" value="PROTEIN WHAT'S THIS FACTOR 1 HOMOLOG, CHLOROPLASTIC"/>
    <property type="match status" value="1"/>
</dbReference>
<protein>
    <submittedName>
        <fullName evidence="3">Expressed protein</fullName>
    </submittedName>
</protein>
<reference evidence="3" key="2">
    <citation type="submission" date="2005-04" db="EMBL/GenBank/DDBJ databases">
        <authorList>
            <person name="Buell C.R."/>
            <person name="Wing R.A."/>
            <person name="McCombie W.A."/>
            <person name="Ouyang S."/>
        </authorList>
    </citation>
    <scope>NUCLEOTIDE SEQUENCE</scope>
</reference>
<evidence type="ECO:0000259" key="2">
    <source>
        <dbReference type="PROSITE" id="PS52045"/>
    </source>
</evidence>
<reference evidence="3" key="1">
    <citation type="journal article" date="2005" name="BMC Biol.">
        <title>The sequence of rice chromosomes 11 and 12, rich in disease resistance genes and recent gene duplications.</title>
        <authorList>
            <consortium name="The rice chromosomes 11 and 12 sequencing consortia"/>
        </authorList>
    </citation>
    <scope>NUCLEOTIDE SEQUENCE [LARGE SCALE GENOMIC DNA]</scope>
</reference>
<dbReference type="Pfam" id="PF03080">
    <property type="entry name" value="Neprosin"/>
    <property type="match status" value="1"/>
</dbReference>